<gene>
    <name evidence="3" type="ORF">Aco04nite_34600</name>
</gene>
<evidence type="ECO:0000256" key="2">
    <source>
        <dbReference type="SAM" id="Phobius"/>
    </source>
</evidence>
<evidence type="ECO:0000256" key="1">
    <source>
        <dbReference type="SAM" id="MobiDB-lite"/>
    </source>
</evidence>
<dbReference type="EMBL" id="BOQP01000017">
    <property type="protein sequence ID" value="GIM73308.1"/>
    <property type="molecule type" value="Genomic_DNA"/>
</dbReference>
<dbReference type="AlphaFoldDB" id="A0A919SMC1"/>
<proteinExistence type="predicted"/>
<dbReference type="InterPro" id="IPR028994">
    <property type="entry name" value="Integrin_alpha_N"/>
</dbReference>
<keyword evidence="2" id="KW-0472">Membrane</keyword>
<organism evidence="3 4">
    <name type="scientific">Winogradskya consettensis</name>
    <dbReference type="NCBI Taxonomy" id="113560"/>
    <lineage>
        <taxon>Bacteria</taxon>
        <taxon>Bacillati</taxon>
        <taxon>Actinomycetota</taxon>
        <taxon>Actinomycetes</taxon>
        <taxon>Micromonosporales</taxon>
        <taxon>Micromonosporaceae</taxon>
        <taxon>Winogradskya</taxon>
    </lineage>
</organism>
<comment type="caution">
    <text evidence="3">The sequence shown here is derived from an EMBL/GenBank/DDBJ whole genome shotgun (WGS) entry which is preliminary data.</text>
</comment>
<sequence length="282" mass="28672">MSNFDSYRESAHESFKPLPPDVIVARARAATRRRVVVVAAAAAVVIAVAGVGVGLRLRSDGLGPAPNPPVMPSPSVTLAPVTPSPSASPNPGSPSPSGSPSGSSSGSGQPGGSESPDAPRSSSTSPAPAPLSMRKVDVENTTIRFPARHDDDDCPAGELEVVDGQTGSGVSVHPSYLGGAPTYGDIDGDGRVEAVVWGSCTSGPGDDASGQLLALNGRTGKVAAMGWVGPVGQVINDVTVSGGRVVVTVTQKYYDVQQERTYRWNGSRFVQSDGPTAFPSPS</sequence>
<accession>A0A919SMC1</accession>
<evidence type="ECO:0000313" key="3">
    <source>
        <dbReference type="EMBL" id="GIM73308.1"/>
    </source>
</evidence>
<keyword evidence="2" id="KW-1133">Transmembrane helix</keyword>
<name>A0A919SMC1_9ACTN</name>
<dbReference type="RefSeq" id="WP_212998248.1">
    <property type="nucleotide sequence ID" value="NZ_BAAATW010000023.1"/>
</dbReference>
<feature type="compositionally biased region" description="Pro residues" evidence="1">
    <location>
        <begin position="82"/>
        <end position="94"/>
    </location>
</feature>
<keyword evidence="2" id="KW-0812">Transmembrane</keyword>
<reference evidence="3" key="1">
    <citation type="submission" date="2021-03" db="EMBL/GenBank/DDBJ databases">
        <title>Whole genome shotgun sequence of Actinoplanes consettensis NBRC 14913.</title>
        <authorList>
            <person name="Komaki H."/>
            <person name="Tamura T."/>
        </authorList>
    </citation>
    <scope>NUCLEOTIDE SEQUENCE</scope>
    <source>
        <strain evidence="3">NBRC 14913</strain>
    </source>
</reference>
<dbReference type="Proteomes" id="UP000680865">
    <property type="component" value="Unassembled WGS sequence"/>
</dbReference>
<protein>
    <submittedName>
        <fullName evidence="3">Uncharacterized protein</fullName>
    </submittedName>
</protein>
<keyword evidence="4" id="KW-1185">Reference proteome</keyword>
<evidence type="ECO:0000313" key="4">
    <source>
        <dbReference type="Proteomes" id="UP000680865"/>
    </source>
</evidence>
<feature type="compositionally biased region" description="Low complexity" evidence="1">
    <location>
        <begin position="95"/>
        <end position="132"/>
    </location>
</feature>
<feature type="transmembrane region" description="Helical" evidence="2">
    <location>
        <begin position="35"/>
        <end position="55"/>
    </location>
</feature>
<feature type="region of interest" description="Disordered" evidence="1">
    <location>
        <begin position="66"/>
        <end position="136"/>
    </location>
</feature>
<dbReference type="SUPFAM" id="SSF69318">
    <property type="entry name" value="Integrin alpha N-terminal domain"/>
    <property type="match status" value="1"/>
</dbReference>